<sequence>MRDTEGARVRAEVFEDLTARAIALSSSATAWARLRDVELEENRNMCAELKERRKVEEAETCALIEILQKALSSASVLVKTRAESDAKIDANLAAKLDRMQKIADFEEEALTQASSDLIGCIASAKEAQAAAVASVAPALDDCAVHLSSLSSSIQDAGAALDTLVEYTSQAANECMSSDGGIGKKLVDRSVQWQALGSEVKSLYDGKSTEFFVCAVKDSKTRLNQNKLTVEESLAKVDDAASAVNAYIPELDNISTALVPRLPVLLSEHLSKTVRSYKPTGMTPLRKDVPYPKHLARTAQHSLLLAEFRKAHGFPAHESPLMDVTNRDALSASSCLLLNPSSSSSPTIGCEIENAYVRKSDSRGSSGLGTLSPKSGGFQVIDS</sequence>
<feature type="domain" description="Kinesin-associated microtubule-binding" evidence="2">
    <location>
        <begin position="275"/>
        <end position="310"/>
    </location>
</feature>
<feature type="compositionally biased region" description="Polar residues" evidence="1">
    <location>
        <begin position="362"/>
        <end position="372"/>
    </location>
</feature>
<name>A0A0R3WU59_HYDTA</name>
<feature type="region of interest" description="Disordered" evidence="1">
    <location>
        <begin position="359"/>
        <end position="382"/>
    </location>
</feature>
<dbReference type="EMBL" id="UYWX01004071">
    <property type="protein sequence ID" value="VDM24595.1"/>
    <property type="molecule type" value="Genomic_DNA"/>
</dbReference>
<evidence type="ECO:0000259" key="2">
    <source>
        <dbReference type="Pfam" id="PF13931"/>
    </source>
</evidence>
<evidence type="ECO:0000313" key="3">
    <source>
        <dbReference type="EMBL" id="VDM24595.1"/>
    </source>
</evidence>
<proteinExistence type="predicted"/>
<evidence type="ECO:0000256" key="1">
    <source>
        <dbReference type="SAM" id="MobiDB-lite"/>
    </source>
</evidence>
<dbReference type="Proteomes" id="UP000274429">
    <property type="component" value="Unassembled WGS sequence"/>
</dbReference>
<evidence type="ECO:0000313" key="5">
    <source>
        <dbReference type="WBParaSite" id="TTAC_0000429901-mRNA-1"/>
    </source>
</evidence>
<dbReference type="InterPro" id="IPR025901">
    <property type="entry name" value="Kinesin-assoc_MT-bd_dom"/>
</dbReference>
<reference evidence="3 4" key="2">
    <citation type="submission" date="2018-11" db="EMBL/GenBank/DDBJ databases">
        <authorList>
            <consortium name="Pathogen Informatics"/>
        </authorList>
    </citation>
    <scope>NUCLEOTIDE SEQUENCE [LARGE SCALE GENOMIC DNA]</scope>
</reference>
<dbReference type="STRING" id="6205.A0A0R3WU59"/>
<dbReference type="GO" id="GO:0008017">
    <property type="term" value="F:microtubule binding"/>
    <property type="evidence" value="ECO:0007669"/>
    <property type="project" value="InterPro"/>
</dbReference>
<organism evidence="5">
    <name type="scientific">Hydatigena taeniaeformis</name>
    <name type="common">Feline tapeworm</name>
    <name type="synonym">Taenia taeniaeformis</name>
    <dbReference type="NCBI Taxonomy" id="6205"/>
    <lineage>
        <taxon>Eukaryota</taxon>
        <taxon>Metazoa</taxon>
        <taxon>Spiralia</taxon>
        <taxon>Lophotrochozoa</taxon>
        <taxon>Platyhelminthes</taxon>
        <taxon>Cestoda</taxon>
        <taxon>Eucestoda</taxon>
        <taxon>Cyclophyllidea</taxon>
        <taxon>Taeniidae</taxon>
        <taxon>Hydatigera</taxon>
    </lineage>
</organism>
<dbReference type="Pfam" id="PF13931">
    <property type="entry name" value="Microtub_bind"/>
    <property type="match status" value="1"/>
</dbReference>
<protein>
    <submittedName>
        <fullName evidence="5">Microtub_bind domain-containing protein</fullName>
    </submittedName>
</protein>
<gene>
    <name evidence="3" type="ORF">TTAC_LOCUS4282</name>
</gene>
<dbReference type="AlphaFoldDB" id="A0A0R3WU59"/>
<dbReference type="OrthoDB" id="3176171at2759"/>
<reference evidence="5" key="1">
    <citation type="submission" date="2017-02" db="UniProtKB">
        <authorList>
            <consortium name="WormBaseParasite"/>
        </authorList>
    </citation>
    <scope>IDENTIFICATION</scope>
</reference>
<accession>A0A0R3WU59</accession>
<evidence type="ECO:0000313" key="4">
    <source>
        <dbReference type="Proteomes" id="UP000274429"/>
    </source>
</evidence>
<keyword evidence="4" id="KW-1185">Reference proteome</keyword>
<dbReference type="WBParaSite" id="TTAC_0000429901-mRNA-1">
    <property type="protein sequence ID" value="TTAC_0000429901-mRNA-1"/>
    <property type="gene ID" value="TTAC_0000429901"/>
</dbReference>